<evidence type="ECO:0000256" key="1">
    <source>
        <dbReference type="SAM" id="SignalP"/>
    </source>
</evidence>
<dbReference type="Proteomes" id="UP001162060">
    <property type="component" value="Unassembled WGS sequence"/>
</dbReference>
<evidence type="ECO:0000313" key="2">
    <source>
        <dbReference type="EMBL" id="CAK7908683.1"/>
    </source>
</evidence>
<dbReference type="AlphaFoldDB" id="A0AAV1TAT9"/>
<name>A0AAV1TAT9_9STRA</name>
<protein>
    <recommendedName>
        <fullName evidence="4">RxLR effector candidate protein</fullName>
    </recommendedName>
</protein>
<feature type="signal peptide" evidence="1">
    <location>
        <begin position="1"/>
        <end position="18"/>
    </location>
</feature>
<accession>A0AAV1TAT9</accession>
<evidence type="ECO:0008006" key="4">
    <source>
        <dbReference type="Google" id="ProtNLM"/>
    </source>
</evidence>
<gene>
    <name evidence="2" type="ORF">PM001_LOCUS3777</name>
</gene>
<keyword evidence="1" id="KW-0732">Signal</keyword>
<sequence length="333" mass="37669">MRVFLLALVAAPTFLIRADILSKAGRPQTKGPHGPAVVPVLTKDHDEDIHPDMLPGVGNLTNIEERMNLMDLDDVAHWTELADILALAKDESPGHVIITKAFNAFEAAHPGVTLEDAISKRSEMMQLAKRFAHMKQMVFESLVSERGEAEMAKSLAGLQESQNEVVKDFGIKYLQVLTNWWADDGEQAPDVFYKLKMNKRTVFDLLKGESTSDVVLKTFCTRIVGGKLGLALNYHTIVEAYGGTMKFMKQVNESVFVPELREEALKFLVRLFKIMDGNEKLTNPIFIKYLDQYLYVSDYVKDLPGHFQETKMYYKRLMDDLIVQLFQHPAATV</sequence>
<feature type="chain" id="PRO_5043427084" description="RxLR effector candidate protein" evidence="1">
    <location>
        <begin position="19"/>
        <end position="333"/>
    </location>
</feature>
<reference evidence="2" key="1">
    <citation type="submission" date="2024-01" db="EMBL/GenBank/DDBJ databases">
        <authorList>
            <person name="Webb A."/>
        </authorList>
    </citation>
    <scope>NUCLEOTIDE SEQUENCE</scope>
    <source>
        <strain evidence="2">Pm1</strain>
    </source>
</reference>
<comment type="caution">
    <text evidence="2">The sequence shown here is derived from an EMBL/GenBank/DDBJ whole genome shotgun (WGS) entry which is preliminary data.</text>
</comment>
<evidence type="ECO:0000313" key="3">
    <source>
        <dbReference type="Proteomes" id="UP001162060"/>
    </source>
</evidence>
<proteinExistence type="predicted"/>
<organism evidence="2 3">
    <name type="scientific">Peronospora matthiolae</name>
    <dbReference type="NCBI Taxonomy" id="2874970"/>
    <lineage>
        <taxon>Eukaryota</taxon>
        <taxon>Sar</taxon>
        <taxon>Stramenopiles</taxon>
        <taxon>Oomycota</taxon>
        <taxon>Peronosporomycetes</taxon>
        <taxon>Peronosporales</taxon>
        <taxon>Peronosporaceae</taxon>
        <taxon>Peronospora</taxon>
    </lineage>
</organism>
<dbReference type="EMBL" id="CAKLBY020000035">
    <property type="protein sequence ID" value="CAK7908683.1"/>
    <property type="molecule type" value="Genomic_DNA"/>
</dbReference>